<dbReference type="PANTHER" id="PTHR45625">
    <property type="entry name" value="PEPTIDYL-PROLYL CIS-TRANS ISOMERASE-RELATED"/>
    <property type="match status" value="1"/>
</dbReference>
<dbReference type="AlphaFoldDB" id="A0A7S3P3T9"/>
<dbReference type="Gene3D" id="2.40.100.10">
    <property type="entry name" value="Cyclophilin-like"/>
    <property type="match status" value="1"/>
</dbReference>
<feature type="domain" description="PPIase cyclophilin-type" evidence="5">
    <location>
        <begin position="121"/>
        <end position="272"/>
    </location>
</feature>
<dbReference type="PANTHER" id="PTHR45625:SF4">
    <property type="entry name" value="PEPTIDYLPROLYL ISOMERASE DOMAIN AND WD REPEAT-CONTAINING PROTEIN 1"/>
    <property type="match status" value="1"/>
</dbReference>
<dbReference type="EMBL" id="HBIM01001468">
    <property type="protein sequence ID" value="CAE0403057.1"/>
    <property type="molecule type" value="Transcribed_RNA"/>
</dbReference>
<evidence type="ECO:0000256" key="2">
    <source>
        <dbReference type="ARBA" id="ARBA00023110"/>
    </source>
</evidence>
<dbReference type="InterPro" id="IPR002130">
    <property type="entry name" value="Cyclophilin-type_PPIase_dom"/>
</dbReference>
<reference evidence="6" key="1">
    <citation type="submission" date="2021-01" db="EMBL/GenBank/DDBJ databases">
        <authorList>
            <person name="Corre E."/>
            <person name="Pelletier E."/>
            <person name="Niang G."/>
            <person name="Scheremetjew M."/>
            <person name="Finn R."/>
            <person name="Kale V."/>
            <person name="Holt S."/>
            <person name="Cochrane G."/>
            <person name="Meng A."/>
            <person name="Brown T."/>
            <person name="Cohen L."/>
        </authorList>
    </citation>
    <scope>NUCLEOTIDE SEQUENCE</scope>
    <source>
        <strain evidence="6">CCMP127</strain>
    </source>
</reference>
<dbReference type="InterPro" id="IPR029000">
    <property type="entry name" value="Cyclophilin-like_dom_sf"/>
</dbReference>
<keyword evidence="2" id="KW-0697">Rotamase</keyword>
<organism evidence="6">
    <name type="scientific">Amphora coffeiformis</name>
    <dbReference type="NCBI Taxonomy" id="265554"/>
    <lineage>
        <taxon>Eukaryota</taxon>
        <taxon>Sar</taxon>
        <taxon>Stramenopiles</taxon>
        <taxon>Ochrophyta</taxon>
        <taxon>Bacillariophyta</taxon>
        <taxon>Bacillariophyceae</taxon>
        <taxon>Bacillariophycidae</taxon>
        <taxon>Thalassiophysales</taxon>
        <taxon>Catenulaceae</taxon>
        <taxon>Amphora</taxon>
    </lineage>
</organism>
<protein>
    <recommendedName>
        <fullName evidence="1">peptidylprolyl isomerase</fullName>
        <ecNumber evidence="1">5.2.1.8</ecNumber>
    </recommendedName>
</protein>
<evidence type="ECO:0000256" key="3">
    <source>
        <dbReference type="ARBA" id="ARBA00023235"/>
    </source>
</evidence>
<accession>A0A7S3P3T9</accession>
<evidence type="ECO:0000313" key="6">
    <source>
        <dbReference type="EMBL" id="CAE0403057.1"/>
    </source>
</evidence>
<dbReference type="SUPFAM" id="SSF50891">
    <property type="entry name" value="Cyclophilin-like"/>
    <property type="match status" value="1"/>
</dbReference>
<name>A0A7S3P3T9_9STRA</name>
<evidence type="ECO:0000256" key="1">
    <source>
        <dbReference type="ARBA" id="ARBA00013194"/>
    </source>
</evidence>
<evidence type="ECO:0000259" key="5">
    <source>
        <dbReference type="PROSITE" id="PS50072"/>
    </source>
</evidence>
<dbReference type="EC" id="5.2.1.8" evidence="1"/>
<proteinExistence type="predicted"/>
<dbReference type="InterPro" id="IPR044666">
    <property type="entry name" value="Cyclophilin_A-like"/>
</dbReference>
<dbReference type="Pfam" id="PF00160">
    <property type="entry name" value="Pro_isomerase"/>
    <property type="match status" value="1"/>
</dbReference>
<gene>
    <name evidence="6" type="ORF">ACOF00016_LOCUS1281</name>
</gene>
<dbReference type="GO" id="GO:0071013">
    <property type="term" value="C:catalytic step 2 spliceosome"/>
    <property type="evidence" value="ECO:0007669"/>
    <property type="project" value="TreeGrafter"/>
</dbReference>
<dbReference type="GO" id="GO:0003755">
    <property type="term" value="F:peptidyl-prolyl cis-trans isomerase activity"/>
    <property type="evidence" value="ECO:0007669"/>
    <property type="project" value="UniProtKB-KW"/>
</dbReference>
<feature type="region of interest" description="Disordered" evidence="4">
    <location>
        <begin position="275"/>
        <end position="304"/>
    </location>
</feature>
<feature type="compositionally biased region" description="Polar residues" evidence="4">
    <location>
        <begin position="294"/>
        <end position="304"/>
    </location>
</feature>
<evidence type="ECO:0000256" key="4">
    <source>
        <dbReference type="SAM" id="MobiDB-lite"/>
    </source>
</evidence>
<keyword evidence="3" id="KW-0413">Isomerase</keyword>
<dbReference type="PROSITE" id="PS50072">
    <property type="entry name" value="CSA_PPIASE_2"/>
    <property type="match status" value="1"/>
</dbReference>
<sequence length="304" mass="33102">MPCLFFTMNSLRSTCVRLAVSHHGSRTPAITRTAIRWFGSRGARGHGWYVKYRAGEGGRHLQGEYHDRPSMEECEAWNDAVLGLGSTRVYMDLVVEPKRSTAAEGPPNVMTVPPLETLTAPVQRLEMDIATTVMAKTCHNFVTLMQNQEYNSTLLYRFEKQVGLCGGDILTNTGKTGRSHRTDRLSVSVKEDPLPMWHTAGVVSMLVSAVDEVDSRFFFCTAPSPHLDGIHRAFGRLTPESLTPLQELQSSILTRGGGIPTSYDLIVVQAGIVSEDQPQTVPSSGSDSGGSEDTAAQTTASSTV</sequence>